<proteinExistence type="predicted"/>
<protein>
    <submittedName>
        <fullName evidence="2">Uncharacterized protein</fullName>
    </submittedName>
</protein>
<keyword evidence="1" id="KW-1133">Transmembrane helix</keyword>
<organism evidence="2 3">
    <name type="scientific">Aristolochia fimbriata</name>
    <name type="common">White veined hardy Dutchman's pipe vine</name>
    <dbReference type="NCBI Taxonomy" id="158543"/>
    <lineage>
        <taxon>Eukaryota</taxon>
        <taxon>Viridiplantae</taxon>
        <taxon>Streptophyta</taxon>
        <taxon>Embryophyta</taxon>
        <taxon>Tracheophyta</taxon>
        <taxon>Spermatophyta</taxon>
        <taxon>Magnoliopsida</taxon>
        <taxon>Magnoliidae</taxon>
        <taxon>Piperales</taxon>
        <taxon>Aristolochiaceae</taxon>
        <taxon>Aristolochia</taxon>
    </lineage>
</organism>
<comment type="caution">
    <text evidence="2">The sequence shown here is derived from an EMBL/GenBank/DDBJ whole genome shotgun (WGS) entry which is preliminary data.</text>
</comment>
<feature type="transmembrane region" description="Helical" evidence="1">
    <location>
        <begin position="55"/>
        <end position="75"/>
    </location>
</feature>
<dbReference type="EMBL" id="JAINDJ010000004">
    <property type="protein sequence ID" value="KAG9448836.1"/>
    <property type="molecule type" value="Genomic_DNA"/>
</dbReference>
<accession>A0AAV7EKA7</accession>
<gene>
    <name evidence="2" type="ORF">H6P81_008801</name>
</gene>
<evidence type="ECO:0000256" key="1">
    <source>
        <dbReference type="SAM" id="Phobius"/>
    </source>
</evidence>
<evidence type="ECO:0000313" key="2">
    <source>
        <dbReference type="EMBL" id="KAG9448836.1"/>
    </source>
</evidence>
<name>A0AAV7EKA7_ARIFI</name>
<keyword evidence="1" id="KW-0812">Transmembrane</keyword>
<dbReference type="AlphaFoldDB" id="A0AAV7EKA7"/>
<keyword evidence="3" id="KW-1185">Reference proteome</keyword>
<reference evidence="2 3" key="1">
    <citation type="submission" date="2021-07" db="EMBL/GenBank/DDBJ databases">
        <title>The Aristolochia fimbriata genome: insights into angiosperm evolution, floral development and chemical biosynthesis.</title>
        <authorList>
            <person name="Jiao Y."/>
        </authorList>
    </citation>
    <scope>NUCLEOTIDE SEQUENCE [LARGE SCALE GENOMIC DNA]</scope>
    <source>
        <strain evidence="2">IBCAS-2021</strain>
        <tissue evidence="2">Leaf</tissue>
    </source>
</reference>
<evidence type="ECO:0000313" key="3">
    <source>
        <dbReference type="Proteomes" id="UP000825729"/>
    </source>
</evidence>
<keyword evidence="1" id="KW-0472">Membrane</keyword>
<dbReference type="Proteomes" id="UP000825729">
    <property type="component" value="Unassembled WGS sequence"/>
</dbReference>
<sequence length="78" mass="8583">MDDERVGASCIIILISSDKSQVRPRQKLSLHPVRIECVFPSISGSGERRQCRSHLIGIVFSGFTIVEFCSLSAGLSNF</sequence>